<evidence type="ECO:0000313" key="14">
    <source>
        <dbReference type="Proteomes" id="UP000799429"/>
    </source>
</evidence>
<dbReference type="FunFam" id="1.20.5.260:FF:000001">
    <property type="entry name" value="Cytochrome b-c1 complex subunit 9"/>
    <property type="match status" value="1"/>
</dbReference>
<dbReference type="AlphaFoldDB" id="A0A9P4S2G6"/>
<dbReference type="InterPro" id="IPR008027">
    <property type="entry name" value="QCR9"/>
</dbReference>
<keyword evidence="9 12" id="KW-0496">Mitochondrion</keyword>
<protein>
    <recommendedName>
        <fullName evidence="11 12">Complex III subunit 9</fullName>
    </recommendedName>
</protein>
<evidence type="ECO:0000256" key="10">
    <source>
        <dbReference type="ARBA" id="ARBA00023136"/>
    </source>
</evidence>
<dbReference type="EMBL" id="MU006112">
    <property type="protein sequence ID" value="KAF2834991.1"/>
    <property type="molecule type" value="Genomic_DNA"/>
</dbReference>
<dbReference type="Proteomes" id="UP000799429">
    <property type="component" value="Unassembled WGS sequence"/>
</dbReference>
<dbReference type="InterPro" id="IPR036656">
    <property type="entry name" value="QCR9_sf"/>
</dbReference>
<dbReference type="PANTHER" id="PTHR12980">
    <property type="entry name" value="UBIQUINOL-CYTOCHROME C REDUCTASE COMPLEX, SUBUNIT X"/>
    <property type="match status" value="1"/>
</dbReference>
<keyword evidence="7 12" id="KW-0249">Electron transport</keyword>
<comment type="subcellular location">
    <subcellularLocation>
        <location evidence="1 12">Mitochondrion inner membrane</location>
        <topology evidence="1 12">Single-pass membrane protein</topology>
    </subcellularLocation>
</comment>
<comment type="similarity">
    <text evidence="2 12">Belongs to the UQCR10/QCR9 family.</text>
</comment>
<evidence type="ECO:0000256" key="11">
    <source>
        <dbReference type="ARBA" id="ARBA00044247"/>
    </source>
</evidence>
<comment type="function">
    <text evidence="12">Component of the ubiquinol-cytochrome c oxidoreductase, a multisubunit transmembrane complex that is part of the mitochondrial electron transport chain which drives oxidative phosphorylation. The complex plays an important role in the uptake of multiple carbon sources present in different host niches.</text>
</comment>
<dbReference type="Pfam" id="PF05365">
    <property type="entry name" value="UCR_UQCRX_QCR9"/>
    <property type="match status" value="1"/>
</dbReference>
<dbReference type="GO" id="GO:0045275">
    <property type="term" value="C:respiratory chain complex III"/>
    <property type="evidence" value="ECO:0007669"/>
    <property type="project" value="UniProtKB-UniRule"/>
</dbReference>
<keyword evidence="6 12" id="KW-0999">Mitochondrion inner membrane</keyword>
<organism evidence="13 14">
    <name type="scientific">Patellaria atrata CBS 101060</name>
    <dbReference type="NCBI Taxonomy" id="1346257"/>
    <lineage>
        <taxon>Eukaryota</taxon>
        <taxon>Fungi</taxon>
        <taxon>Dikarya</taxon>
        <taxon>Ascomycota</taxon>
        <taxon>Pezizomycotina</taxon>
        <taxon>Dothideomycetes</taxon>
        <taxon>Dothideomycetes incertae sedis</taxon>
        <taxon>Patellariales</taxon>
        <taxon>Patellariaceae</taxon>
        <taxon>Patellaria</taxon>
    </lineage>
</organism>
<keyword evidence="4 12" id="KW-0679">Respiratory chain</keyword>
<evidence type="ECO:0000256" key="3">
    <source>
        <dbReference type="ARBA" id="ARBA00022448"/>
    </source>
</evidence>
<reference evidence="13" key="1">
    <citation type="journal article" date="2020" name="Stud. Mycol.">
        <title>101 Dothideomycetes genomes: a test case for predicting lifestyles and emergence of pathogens.</title>
        <authorList>
            <person name="Haridas S."/>
            <person name="Albert R."/>
            <person name="Binder M."/>
            <person name="Bloem J."/>
            <person name="Labutti K."/>
            <person name="Salamov A."/>
            <person name="Andreopoulos B."/>
            <person name="Baker S."/>
            <person name="Barry K."/>
            <person name="Bills G."/>
            <person name="Bluhm B."/>
            <person name="Cannon C."/>
            <person name="Castanera R."/>
            <person name="Culley D."/>
            <person name="Daum C."/>
            <person name="Ezra D."/>
            <person name="Gonzalez J."/>
            <person name="Henrissat B."/>
            <person name="Kuo A."/>
            <person name="Liang C."/>
            <person name="Lipzen A."/>
            <person name="Lutzoni F."/>
            <person name="Magnuson J."/>
            <person name="Mondo S."/>
            <person name="Nolan M."/>
            <person name="Ohm R."/>
            <person name="Pangilinan J."/>
            <person name="Park H.-J."/>
            <person name="Ramirez L."/>
            <person name="Alfaro M."/>
            <person name="Sun H."/>
            <person name="Tritt A."/>
            <person name="Yoshinaga Y."/>
            <person name="Zwiers L.-H."/>
            <person name="Turgeon B."/>
            <person name="Goodwin S."/>
            <person name="Spatafora J."/>
            <person name="Crous P."/>
            <person name="Grigoriev I."/>
        </authorList>
    </citation>
    <scope>NUCLEOTIDE SEQUENCE</scope>
    <source>
        <strain evidence="13">CBS 101060</strain>
    </source>
</reference>
<keyword evidence="8" id="KW-1133">Transmembrane helix</keyword>
<dbReference type="SUPFAM" id="SSF81514">
    <property type="entry name" value="Subunit X (non-heme 7 kDa protein) of cytochrome bc1 complex (Ubiquinol-cytochrome c reductase)"/>
    <property type="match status" value="1"/>
</dbReference>
<keyword evidence="10" id="KW-0472">Membrane</keyword>
<comment type="subunit">
    <text evidence="12">Component of the ubiquinol-cytochrome c oxidoreductase (cytochrome b-c1 complex, complex III, CIII), a multisubunit enzyme composed of 3 respiratory subunits cytochrome b, cytochrome c1 and Rieske protein, 2 core protein subunits, and additional low-molecular weight protein subunits.</text>
</comment>
<proteinExistence type="inferred from homology"/>
<evidence type="ECO:0000256" key="8">
    <source>
        <dbReference type="ARBA" id="ARBA00022989"/>
    </source>
</evidence>
<dbReference type="OrthoDB" id="44067at2759"/>
<sequence length="57" mass="6814">HSAFMRRNTVFLGTVFVSAFAFQMAFDTGVERIWDSLNRGRQWKDIKHKYMEQAEEE</sequence>
<evidence type="ECO:0000256" key="4">
    <source>
        <dbReference type="ARBA" id="ARBA00022660"/>
    </source>
</evidence>
<dbReference type="GO" id="GO:0006122">
    <property type="term" value="P:mitochondrial electron transport, ubiquinol to cytochrome c"/>
    <property type="evidence" value="ECO:0007669"/>
    <property type="project" value="UniProtKB-UniRule"/>
</dbReference>
<dbReference type="GO" id="GO:0005743">
    <property type="term" value="C:mitochondrial inner membrane"/>
    <property type="evidence" value="ECO:0007669"/>
    <property type="project" value="UniProtKB-SubCell"/>
</dbReference>
<evidence type="ECO:0000256" key="7">
    <source>
        <dbReference type="ARBA" id="ARBA00022982"/>
    </source>
</evidence>
<evidence type="ECO:0000256" key="2">
    <source>
        <dbReference type="ARBA" id="ARBA00007856"/>
    </source>
</evidence>
<evidence type="ECO:0000256" key="5">
    <source>
        <dbReference type="ARBA" id="ARBA00022692"/>
    </source>
</evidence>
<evidence type="ECO:0000256" key="6">
    <source>
        <dbReference type="ARBA" id="ARBA00022792"/>
    </source>
</evidence>
<evidence type="ECO:0000256" key="12">
    <source>
        <dbReference type="RuleBase" id="RU368056"/>
    </source>
</evidence>
<feature type="non-terminal residue" evidence="13">
    <location>
        <position position="1"/>
    </location>
</feature>
<gene>
    <name evidence="13" type="ORF">M501DRAFT_942776</name>
</gene>
<name>A0A9P4S2G6_9PEZI</name>
<comment type="caution">
    <text evidence="13">The sequence shown here is derived from an EMBL/GenBank/DDBJ whole genome shotgun (WGS) entry which is preliminary data.</text>
</comment>
<keyword evidence="5" id="KW-0812">Transmembrane</keyword>
<evidence type="ECO:0000313" key="13">
    <source>
        <dbReference type="EMBL" id="KAF2834991.1"/>
    </source>
</evidence>
<keyword evidence="3 12" id="KW-0813">Transport</keyword>
<keyword evidence="14" id="KW-1185">Reference proteome</keyword>
<accession>A0A9P4S2G6</accession>
<evidence type="ECO:0000256" key="1">
    <source>
        <dbReference type="ARBA" id="ARBA00004434"/>
    </source>
</evidence>
<dbReference type="PANTHER" id="PTHR12980:SF0">
    <property type="entry name" value="CYTOCHROME B-C1 COMPLEX SUBUNIT 9"/>
    <property type="match status" value="1"/>
</dbReference>
<dbReference type="Gene3D" id="1.20.5.260">
    <property type="entry name" value="Cytochrome b-c1 complex subunit 9"/>
    <property type="match status" value="1"/>
</dbReference>
<evidence type="ECO:0000256" key="9">
    <source>
        <dbReference type="ARBA" id="ARBA00023128"/>
    </source>
</evidence>